<evidence type="ECO:0000256" key="4">
    <source>
        <dbReference type="ARBA" id="ARBA00023315"/>
    </source>
</evidence>
<dbReference type="PANTHER" id="PTHR43775">
    <property type="entry name" value="FATTY ACID SYNTHASE"/>
    <property type="match status" value="1"/>
</dbReference>
<evidence type="ECO:0000313" key="8">
    <source>
        <dbReference type="EMBL" id="MFC4376080.1"/>
    </source>
</evidence>
<reference evidence="9" key="1">
    <citation type="journal article" date="2019" name="Int. J. Syst. Evol. Microbiol.">
        <title>The Global Catalogue of Microorganisms (GCM) 10K type strain sequencing project: providing services to taxonomists for standard genome sequencing and annotation.</title>
        <authorList>
            <consortium name="The Broad Institute Genomics Platform"/>
            <consortium name="The Broad Institute Genome Sequencing Center for Infectious Disease"/>
            <person name="Wu L."/>
            <person name="Ma J."/>
        </authorList>
    </citation>
    <scope>NUCLEOTIDE SEQUENCE [LARGE SCALE GENOMIC DNA]</scope>
    <source>
        <strain evidence="9">IBRC-M 10490</strain>
    </source>
</reference>
<dbReference type="Gene3D" id="1.10.1200.10">
    <property type="entry name" value="ACP-like"/>
    <property type="match status" value="1"/>
</dbReference>
<feature type="region of interest" description="Disordered" evidence="5">
    <location>
        <begin position="340"/>
        <end position="362"/>
    </location>
</feature>
<dbReference type="Gene3D" id="3.30.70.3290">
    <property type="match status" value="1"/>
</dbReference>
<dbReference type="InterPro" id="IPR018201">
    <property type="entry name" value="Ketoacyl_synth_AS"/>
</dbReference>
<keyword evidence="3" id="KW-0808">Transferase</keyword>
<dbReference type="Gene3D" id="3.40.366.10">
    <property type="entry name" value="Malonyl-Coenzyme A Acyl Carrier Protein, domain 2"/>
    <property type="match status" value="1"/>
</dbReference>
<evidence type="ECO:0000256" key="5">
    <source>
        <dbReference type="SAM" id="MobiDB-lite"/>
    </source>
</evidence>
<dbReference type="Pfam" id="PF08659">
    <property type="entry name" value="KR"/>
    <property type="match status" value="1"/>
</dbReference>
<dbReference type="SUPFAM" id="SSF55048">
    <property type="entry name" value="Probable ACP-binding domain of malonyl-CoA ACP transacylase"/>
    <property type="match status" value="1"/>
</dbReference>
<dbReference type="PROSITE" id="PS00012">
    <property type="entry name" value="PHOSPHOPANTETHEINE"/>
    <property type="match status" value="1"/>
</dbReference>
<dbReference type="CDD" id="cd08952">
    <property type="entry name" value="KR_1_SDR_x"/>
    <property type="match status" value="1"/>
</dbReference>
<name>A0ABV8VJ42_9NOCA</name>
<dbReference type="InterPro" id="IPR016039">
    <property type="entry name" value="Thiolase-like"/>
</dbReference>
<dbReference type="SMART" id="SM00825">
    <property type="entry name" value="PKS_KS"/>
    <property type="match status" value="1"/>
</dbReference>
<dbReference type="SUPFAM" id="SSF52151">
    <property type="entry name" value="FabD/lysophospholipase-like"/>
    <property type="match status" value="1"/>
</dbReference>
<dbReference type="RefSeq" id="WP_378564161.1">
    <property type="nucleotide sequence ID" value="NZ_JBHSDL010000018.1"/>
</dbReference>
<dbReference type="InterPro" id="IPR014043">
    <property type="entry name" value="Acyl_transferase_dom"/>
</dbReference>
<dbReference type="InterPro" id="IPR020841">
    <property type="entry name" value="PKS_Beta-ketoAc_synthase_dom"/>
</dbReference>
<proteinExistence type="predicted"/>
<dbReference type="PANTHER" id="PTHR43775:SF51">
    <property type="entry name" value="INACTIVE PHENOLPHTHIOCEROL SYNTHESIS POLYKETIDE SYNTHASE TYPE I PKS1-RELATED"/>
    <property type="match status" value="1"/>
</dbReference>
<dbReference type="PROSITE" id="PS00606">
    <property type="entry name" value="KS3_1"/>
    <property type="match status" value="1"/>
</dbReference>
<dbReference type="InterPro" id="IPR036736">
    <property type="entry name" value="ACP-like_sf"/>
</dbReference>
<dbReference type="Gene3D" id="3.40.50.720">
    <property type="entry name" value="NAD(P)-binding Rossmann-like Domain"/>
    <property type="match status" value="1"/>
</dbReference>
<dbReference type="InterPro" id="IPR016036">
    <property type="entry name" value="Malonyl_transacylase_ACP-bd"/>
</dbReference>
<dbReference type="CDD" id="cd00833">
    <property type="entry name" value="PKS"/>
    <property type="match status" value="1"/>
</dbReference>
<dbReference type="InterPro" id="IPR036291">
    <property type="entry name" value="NAD(P)-bd_dom_sf"/>
</dbReference>
<keyword evidence="1" id="KW-0596">Phosphopantetheine</keyword>
<evidence type="ECO:0000313" key="9">
    <source>
        <dbReference type="Proteomes" id="UP001595844"/>
    </source>
</evidence>
<evidence type="ECO:0000259" key="6">
    <source>
        <dbReference type="PROSITE" id="PS50075"/>
    </source>
</evidence>
<evidence type="ECO:0000256" key="3">
    <source>
        <dbReference type="ARBA" id="ARBA00022679"/>
    </source>
</evidence>
<evidence type="ECO:0000256" key="1">
    <source>
        <dbReference type="ARBA" id="ARBA00022450"/>
    </source>
</evidence>
<dbReference type="SUPFAM" id="SSF53901">
    <property type="entry name" value="Thiolase-like"/>
    <property type="match status" value="1"/>
</dbReference>
<organism evidence="8 9">
    <name type="scientific">Nocardia halotolerans</name>
    <dbReference type="NCBI Taxonomy" id="1755878"/>
    <lineage>
        <taxon>Bacteria</taxon>
        <taxon>Bacillati</taxon>
        <taxon>Actinomycetota</taxon>
        <taxon>Actinomycetes</taxon>
        <taxon>Mycobacteriales</taxon>
        <taxon>Nocardiaceae</taxon>
        <taxon>Nocardia</taxon>
    </lineage>
</organism>
<dbReference type="Pfam" id="PF00698">
    <property type="entry name" value="Acyl_transf_1"/>
    <property type="match status" value="1"/>
</dbReference>
<dbReference type="PROSITE" id="PS50075">
    <property type="entry name" value="CARRIER"/>
    <property type="match status" value="1"/>
</dbReference>
<dbReference type="Gene3D" id="6.10.140.1830">
    <property type="match status" value="1"/>
</dbReference>
<dbReference type="InterPro" id="IPR013968">
    <property type="entry name" value="PKS_KR"/>
</dbReference>
<dbReference type="Pfam" id="PF00550">
    <property type="entry name" value="PP-binding"/>
    <property type="match status" value="1"/>
</dbReference>
<dbReference type="InterPro" id="IPR020806">
    <property type="entry name" value="PKS_PP-bd"/>
</dbReference>
<feature type="domain" description="Carrier" evidence="6">
    <location>
        <begin position="1374"/>
        <end position="1452"/>
    </location>
</feature>
<feature type="domain" description="Ketosynthase family 3 (KS3)" evidence="7">
    <location>
        <begin position="1"/>
        <end position="341"/>
    </location>
</feature>
<dbReference type="SUPFAM" id="SSF47336">
    <property type="entry name" value="ACP-like"/>
    <property type="match status" value="1"/>
</dbReference>
<dbReference type="NCBIfam" id="NF045894">
    <property type="entry name" value="PKS_plus_SDR"/>
    <property type="match status" value="1"/>
</dbReference>
<dbReference type="Proteomes" id="UP001595844">
    <property type="component" value="Unassembled WGS sequence"/>
</dbReference>
<gene>
    <name evidence="8" type="ORF">ACFO5K_18415</name>
</gene>
<evidence type="ECO:0000259" key="7">
    <source>
        <dbReference type="PROSITE" id="PS52004"/>
    </source>
</evidence>
<dbReference type="InterPro" id="IPR057326">
    <property type="entry name" value="KR_dom"/>
</dbReference>
<dbReference type="Pfam" id="PF00109">
    <property type="entry name" value="ketoacyl-synt"/>
    <property type="match status" value="1"/>
</dbReference>
<dbReference type="Pfam" id="PF16197">
    <property type="entry name" value="KAsynt_C_assoc"/>
    <property type="match status" value="1"/>
</dbReference>
<comment type="caution">
    <text evidence="8">The sequence shown here is derived from an EMBL/GenBank/DDBJ whole genome shotgun (WGS) entry which is preliminary data.</text>
</comment>
<dbReference type="EMBL" id="JBHSDL010000018">
    <property type="protein sequence ID" value="MFC4376080.1"/>
    <property type="molecule type" value="Genomic_DNA"/>
</dbReference>
<dbReference type="SMART" id="SM00823">
    <property type="entry name" value="PKS_PP"/>
    <property type="match status" value="1"/>
</dbReference>
<dbReference type="SMART" id="SM01294">
    <property type="entry name" value="PKS_PP_betabranch"/>
    <property type="match status" value="1"/>
</dbReference>
<accession>A0ABV8VJ42</accession>
<dbReference type="InterPro" id="IPR001227">
    <property type="entry name" value="Ac_transferase_dom_sf"/>
</dbReference>
<dbReference type="Gene3D" id="3.40.47.10">
    <property type="match status" value="1"/>
</dbReference>
<dbReference type="InterPro" id="IPR050091">
    <property type="entry name" value="PKS_NRPS_Biosynth_Enz"/>
</dbReference>
<dbReference type="Pfam" id="PF02801">
    <property type="entry name" value="Ketoacyl-synt_C"/>
    <property type="match status" value="1"/>
</dbReference>
<dbReference type="PROSITE" id="PS52004">
    <property type="entry name" value="KS3_2"/>
    <property type="match status" value="1"/>
</dbReference>
<dbReference type="InterPro" id="IPR032821">
    <property type="entry name" value="PKS_assoc"/>
</dbReference>
<dbReference type="InterPro" id="IPR014030">
    <property type="entry name" value="Ketoacyl_synth_N"/>
</dbReference>
<dbReference type="InterPro" id="IPR014031">
    <property type="entry name" value="Ketoacyl_synth_C"/>
</dbReference>
<dbReference type="SUPFAM" id="SSF51735">
    <property type="entry name" value="NAD(P)-binding Rossmann-fold domains"/>
    <property type="match status" value="2"/>
</dbReference>
<dbReference type="InterPro" id="IPR009081">
    <property type="entry name" value="PP-bd_ACP"/>
</dbReference>
<keyword evidence="9" id="KW-1185">Reference proteome</keyword>
<dbReference type="SMART" id="SM00822">
    <property type="entry name" value="PKS_KR"/>
    <property type="match status" value="1"/>
</dbReference>
<keyword evidence="4" id="KW-0012">Acyltransferase</keyword>
<feature type="non-terminal residue" evidence="8">
    <location>
        <position position="1"/>
    </location>
</feature>
<dbReference type="SMART" id="SM00827">
    <property type="entry name" value="PKS_AT"/>
    <property type="match status" value="1"/>
</dbReference>
<sequence length="1532" mass="159842">LAMDPQQRLLLEGVWEAFEDAGIDPVSLRGSDTGVFVGACDSDYRHLARSNGTELEGYWAVGSAGSVVSGRVAYSFGLTGPAITVDTACSSSLVAIHLAMQALRRGECGLALAAGVAVYATPSLFVEFSRQRAMSPDGRCRSFSEDANGAGWSEGLGVLVLERLSDAVRCGHSVVGVLRGSAVNQDGASNGLTAPSGPSQERVIGAALVDAGLVSGDVDVVEGHGTGTVLGDPVEVGALMGVYGGSRVGEPLWLGSVKSNIGHSQAAAGVAGVIKMLMAMRYGVLPRSLHVGVGSSGVVWEGSGVGLLSESRVWPETGRPRRAGVSAFGVSGTNAHVILEQAPPPKPFGDAEPRPGAEPESLSPFTAGPVVWVLSAKSAGALAGQARRLRERMLADPHLDPVDVGYSLLTTRAGLAHRAVVIGSDRSDLLAGLVAVLEGRTTVPDRPGARVVVGRARRTGRVGFVFPGQGGQWQGMAVDLLDASPVFAARMEECAQALAAHVDWSLVAVIRGELGAPSLERVDVVQPVLFSVMVSLAALWESLGVRADGVVGHSQGEVAAACVAGRLSLADAARVVAVRSRLVHERVVAVGGDGRMLSVAESADRIGARLRRCPQGVSIAAVNGPAAVTVSGTAAALSEVFDSCVADGVWVRWIPVDYASHSPEVDVVREPLLAALNALVADDSAVRFHSTVTGSEAGGAELVGDYWFRNMRDPVRFDVAVGSMVELGYRTFVEISPHTVLTVAVDQVVEAGGVEAADVCTVGSLRHEDGGAERFLSSLAEVFVTGVEVDWQVLYARRDARRVALPTYAFDRDRYWVDGTVELAATAVGPERALWESVERGDIDEFARLLAADTAEHGAALSTAMTLLSDWHGSHRGGTDSWRYRVDWLATAFADGPSPNGPWLVLVPAAGTADELVRGCLRALDENDLPTTVVECDTNGAHRAALTTAIEGVRARGTEPAGVLSLLGLDDRPHSHHPSVTLGSVATVLLVQALGDIGLDAPLWLATCGAVSVSDDDAAALPAQAALWGFGRVAALELPDRWGGLLDLPREPGELDSDAIVAALCNGDGEDQVAVRAHGSYVRRLRRDRSSGPGPQAWQPSGTALVTGGTGALGAHVARWLATSGVRHLILTGRSAGSSSDTEKLLTDLSDTGLTVAIEACDVTDFDALAALFDQARESGRPVRTVVHCAGISAPLAIDAITPATLAQDMDAKTVGARNLAELVDPEHLDAFVLFTSGAGVWGSGLLAGYAAANAYLDAFAHELRARGIPATAVAWGAWAGAGMGSDDVGRELARRGIIGMTPGRAVGELHRALGNAETTTVVAHIEWQSFLAAFAARRHSRFLDELSGAAPVVAGDGHEVEVIAGLAELPDRARRKVLQQQVIAHASAAVGYDDPARLALDATFQELGFDSIALVKTVRRLSEATGVRLPTTVIFDHPTPQQLALFLDQEIVSRRDGASPAGGEGHLGHVEDWFRGLDPGSDEYLAALRRLTELVGAARLSAPGADAESADLAELSDDELFEFVDDELGLS</sequence>
<dbReference type="InterPro" id="IPR016035">
    <property type="entry name" value="Acyl_Trfase/lysoPLipase"/>
</dbReference>
<dbReference type="InterPro" id="IPR006162">
    <property type="entry name" value="Ppantetheine_attach_site"/>
</dbReference>
<evidence type="ECO:0000256" key="2">
    <source>
        <dbReference type="ARBA" id="ARBA00022553"/>
    </source>
</evidence>
<keyword evidence="2" id="KW-0597">Phosphoprotein</keyword>
<protein>
    <submittedName>
        <fullName evidence="8">Type I polyketide synthase</fullName>
    </submittedName>
</protein>